<evidence type="ECO:0000259" key="9">
    <source>
        <dbReference type="Pfam" id="PF00724"/>
    </source>
</evidence>
<name>X1EIS8_9ZZZZ</name>
<dbReference type="Pfam" id="PF00724">
    <property type="entry name" value="Oxidored_FMN"/>
    <property type="match status" value="1"/>
</dbReference>
<evidence type="ECO:0000256" key="7">
    <source>
        <dbReference type="ARBA" id="ARBA00023004"/>
    </source>
</evidence>
<sequence length="256" mass="27942">AIELPAVSGNLLNRFITPYTNRRTDKYGGSLENRMRMLTETIANIKRKVGDDFPLICRISGTDMMPWGLTLEDAKEFAPLIETAGAHAISVFAGWYESRQPKYQMCVPRGAFAYLAEGIKQVVNIPVCTNIRINDPLLAEKVLAEGRADLIAMGRPLIADPDLPNKAKEGRLEDVRFCVACCECFVDIANEQPLRCSVNAMAGREAVCSITATDSPKKVFVIGGGPAGMEAARVAALRGHEVTLFEKKDKLGGQLL</sequence>
<dbReference type="InterPro" id="IPR001155">
    <property type="entry name" value="OxRdtase_FMN_N"/>
</dbReference>
<organism evidence="10">
    <name type="scientific">marine sediment metagenome</name>
    <dbReference type="NCBI Taxonomy" id="412755"/>
    <lineage>
        <taxon>unclassified sequences</taxon>
        <taxon>metagenomes</taxon>
        <taxon>ecological metagenomes</taxon>
    </lineage>
</organism>
<comment type="cofactor">
    <cofactor evidence="1">
        <name>FMN</name>
        <dbReference type="ChEBI" id="CHEBI:58210"/>
    </cofactor>
</comment>
<dbReference type="SUPFAM" id="SSF51395">
    <property type="entry name" value="FMN-linked oxidoreductases"/>
    <property type="match status" value="1"/>
</dbReference>
<keyword evidence="4" id="KW-0288">FMN</keyword>
<comment type="caution">
    <text evidence="10">The sequence shown here is derived from an EMBL/GenBank/DDBJ whole genome shotgun (WGS) entry which is preliminary data.</text>
</comment>
<keyword evidence="6" id="KW-0560">Oxidoreductase</keyword>
<accession>X1EIS8</accession>
<evidence type="ECO:0000313" key="10">
    <source>
        <dbReference type="EMBL" id="GAH20280.1"/>
    </source>
</evidence>
<evidence type="ECO:0000256" key="3">
    <source>
        <dbReference type="ARBA" id="ARBA00022630"/>
    </source>
</evidence>
<feature type="domain" description="NADH:flavin oxidoreductase/NADH oxidase N-terminal" evidence="9">
    <location>
        <begin position="2"/>
        <end position="171"/>
    </location>
</feature>
<dbReference type="GO" id="GO:0016491">
    <property type="term" value="F:oxidoreductase activity"/>
    <property type="evidence" value="ECO:0007669"/>
    <property type="project" value="UniProtKB-KW"/>
</dbReference>
<dbReference type="PRINTS" id="PR00419">
    <property type="entry name" value="ADXRDTASE"/>
</dbReference>
<dbReference type="PANTHER" id="PTHR42917">
    <property type="entry name" value="2,4-DIENOYL-COA REDUCTASE"/>
    <property type="match status" value="1"/>
</dbReference>
<evidence type="ECO:0000256" key="6">
    <source>
        <dbReference type="ARBA" id="ARBA00023002"/>
    </source>
</evidence>
<dbReference type="InterPro" id="IPR013785">
    <property type="entry name" value="Aldolase_TIM"/>
</dbReference>
<dbReference type="GO" id="GO:0051536">
    <property type="term" value="F:iron-sulfur cluster binding"/>
    <property type="evidence" value="ECO:0007669"/>
    <property type="project" value="UniProtKB-KW"/>
</dbReference>
<feature type="non-terminal residue" evidence="10">
    <location>
        <position position="256"/>
    </location>
</feature>
<evidence type="ECO:0000256" key="8">
    <source>
        <dbReference type="ARBA" id="ARBA00023014"/>
    </source>
</evidence>
<reference evidence="10" key="1">
    <citation type="journal article" date="2014" name="Front. Microbiol.">
        <title>High frequency of phylogenetically diverse reductive dehalogenase-homologous genes in deep subseafloor sedimentary metagenomes.</title>
        <authorList>
            <person name="Kawai M."/>
            <person name="Futagami T."/>
            <person name="Toyoda A."/>
            <person name="Takaki Y."/>
            <person name="Nishi S."/>
            <person name="Hori S."/>
            <person name="Arai W."/>
            <person name="Tsubouchi T."/>
            <person name="Morono Y."/>
            <person name="Uchiyama I."/>
            <person name="Ito T."/>
            <person name="Fujiyama A."/>
            <person name="Inagaki F."/>
            <person name="Takami H."/>
        </authorList>
    </citation>
    <scope>NUCLEOTIDE SEQUENCE</scope>
    <source>
        <strain evidence="10">Expedition CK06-06</strain>
    </source>
</reference>
<evidence type="ECO:0000256" key="2">
    <source>
        <dbReference type="ARBA" id="ARBA00001966"/>
    </source>
</evidence>
<dbReference type="Gene3D" id="3.20.20.70">
    <property type="entry name" value="Aldolase class I"/>
    <property type="match status" value="1"/>
</dbReference>
<evidence type="ECO:0000256" key="4">
    <source>
        <dbReference type="ARBA" id="ARBA00022643"/>
    </source>
</evidence>
<evidence type="ECO:0000256" key="5">
    <source>
        <dbReference type="ARBA" id="ARBA00022723"/>
    </source>
</evidence>
<keyword evidence="5" id="KW-0479">Metal-binding</keyword>
<dbReference type="Gene3D" id="3.40.50.720">
    <property type="entry name" value="NAD(P)-binding Rossmann-like Domain"/>
    <property type="match status" value="1"/>
</dbReference>
<dbReference type="EMBL" id="BARU01004411">
    <property type="protein sequence ID" value="GAH20280.1"/>
    <property type="molecule type" value="Genomic_DNA"/>
</dbReference>
<evidence type="ECO:0000256" key="1">
    <source>
        <dbReference type="ARBA" id="ARBA00001917"/>
    </source>
</evidence>
<keyword evidence="7" id="KW-0408">Iron</keyword>
<dbReference type="GO" id="GO:0010181">
    <property type="term" value="F:FMN binding"/>
    <property type="evidence" value="ECO:0007669"/>
    <property type="project" value="InterPro"/>
</dbReference>
<dbReference type="GO" id="GO:0046872">
    <property type="term" value="F:metal ion binding"/>
    <property type="evidence" value="ECO:0007669"/>
    <property type="project" value="UniProtKB-KW"/>
</dbReference>
<keyword evidence="8" id="KW-0411">Iron-sulfur</keyword>
<protein>
    <recommendedName>
        <fullName evidence="9">NADH:flavin oxidoreductase/NADH oxidase N-terminal domain-containing protein</fullName>
    </recommendedName>
</protein>
<proteinExistence type="predicted"/>
<dbReference type="InterPro" id="IPR051793">
    <property type="entry name" value="NADH:flavin_oxidoreductase"/>
</dbReference>
<dbReference type="PANTHER" id="PTHR42917:SF2">
    <property type="entry name" value="2,4-DIENOYL-COA REDUCTASE [(2E)-ENOYL-COA-PRODUCING]"/>
    <property type="match status" value="1"/>
</dbReference>
<keyword evidence="3" id="KW-0285">Flavoprotein</keyword>
<dbReference type="Pfam" id="PF12831">
    <property type="entry name" value="FAD_oxidored"/>
    <property type="match status" value="1"/>
</dbReference>
<dbReference type="SUPFAM" id="SSF51971">
    <property type="entry name" value="Nucleotide-binding domain"/>
    <property type="match status" value="1"/>
</dbReference>
<feature type="non-terminal residue" evidence="10">
    <location>
        <position position="1"/>
    </location>
</feature>
<gene>
    <name evidence="10" type="ORF">S03H2_08892</name>
</gene>
<dbReference type="AlphaFoldDB" id="X1EIS8"/>
<comment type="cofactor">
    <cofactor evidence="2">
        <name>[4Fe-4S] cluster</name>
        <dbReference type="ChEBI" id="CHEBI:49883"/>
    </cofactor>
</comment>